<evidence type="ECO:0000313" key="4">
    <source>
        <dbReference type="EMBL" id="KAJ7194764.1"/>
    </source>
</evidence>
<feature type="transmembrane region" description="Helical" evidence="3">
    <location>
        <begin position="57"/>
        <end position="76"/>
    </location>
</feature>
<proteinExistence type="predicted"/>
<feature type="compositionally biased region" description="Polar residues" evidence="2">
    <location>
        <begin position="141"/>
        <end position="152"/>
    </location>
</feature>
<comment type="caution">
    <text evidence="4">The sequence shown here is derived from an EMBL/GenBank/DDBJ whole genome shotgun (WGS) entry which is preliminary data.</text>
</comment>
<dbReference type="EMBL" id="JARJCW010000096">
    <property type="protein sequence ID" value="KAJ7194764.1"/>
    <property type="molecule type" value="Genomic_DNA"/>
</dbReference>
<name>A0AAD6UUN9_9AGAR</name>
<keyword evidence="5" id="KW-1185">Reference proteome</keyword>
<evidence type="ECO:0000313" key="5">
    <source>
        <dbReference type="Proteomes" id="UP001219525"/>
    </source>
</evidence>
<evidence type="ECO:0000256" key="2">
    <source>
        <dbReference type="SAM" id="MobiDB-lite"/>
    </source>
</evidence>
<feature type="region of interest" description="Disordered" evidence="2">
    <location>
        <begin position="214"/>
        <end position="242"/>
    </location>
</feature>
<protein>
    <submittedName>
        <fullName evidence="4">Uncharacterized protein</fullName>
    </submittedName>
</protein>
<gene>
    <name evidence="4" type="ORF">GGX14DRAFT_404547</name>
</gene>
<dbReference type="Proteomes" id="UP001219525">
    <property type="component" value="Unassembled WGS sequence"/>
</dbReference>
<accession>A0AAD6UUN9</accession>
<keyword evidence="3" id="KW-1133">Transmembrane helix</keyword>
<feature type="region of interest" description="Disordered" evidence="2">
    <location>
        <begin position="278"/>
        <end position="298"/>
    </location>
</feature>
<feature type="region of interest" description="Disordered" evidence="2">
    <location>
        <begin position="133"/>
        <end position="152"/>
    </location>
</feature>
<feature type="transmembrane region" description="Helical" evidence="3">
    <location>
        <begin position="96"/>
        <end position="121"/>
    </location>
</feature>
<keyword evidence="3" id="KW-0472">Membrane</keyword>
<organism evidence="4 5">
    <name type="scientific">Mycena pura</name>
    <dbReference type="NCBI Taxonomy" id="153505"/>
    <lineage>
        <taxon>Eukaryota</taxon>
        <taxon>Fungi</taxon>
        <taxon>Dikarya</taxon>
        <taxon>Basidiomycota</taxon>
        <taxon>Agaricomycotina</taxon>
        <taxon>Agaricomycetes</taxon>
        <taxon>Agaricomycetidae</taxon>
        <taxon>Agaricales</taxon>
        <taxon>Marasmiineae</taxon>
        <taxon>Mycenaceae</taxon>
        <taxon>Mycena</taxon>
    </lineage>
</organism>
<sequence>MRFIGSSSSRCIIFMAYLLSQVDYSTSAALVRKSALLKDGWDIEIEWFLNGRQHMHIVAVSGPTIFMATSAVPITISGRFTTTDIETTSSTQSSSLVPAYIVSIAISGPLLVVIYLAIYAIRRFRARRRAETQTLEETDASNESTDVHSNSGVDLAHQASWSPFIESSKSAEAILRSDTISTRQLYISNQVHRARQKVAELEQMSTRLRTSLRSTHTTLVDRPSSSNGDVLPVPAVPPTNEEDTVNDALVRRMKDELEGAIRQIEVLNSRINELEQQRRSSWAMDLADEAPPGYGDEI</sequence>
<keyword evidence="1" id="KW-0175">Coiled coil</keyword>
<feature type="coiled-coil region" evidence="1">
    <location>
        <begin position="250"/>
        <end position="277"/>
    </location>
</feature>
<evidence type="ECO:0000256" key="3">
    <source>
        <dbReference type="SAM" id="Phobius"/>
    </source>
</evidence>
<evidence type="ECO:0000256" key="1">
    <source>
        <dbReference type="SAM" id="Coils"/>
    </source>
</evidence>
<reference evidence="4" key="1">
    <citation type="submission" date="2023-03" db="EMBL/GenBank/DDBJ databases">
        <title>Massive genome expansion in bonnet fungi (Mycena s.s.) driven by repeated elements and novel gene families across ecological guilds.</title>
        <authorList>
            <consortium name="Lawrence Berkeley National Laboratory"/>
            <person name="Harder C.B."/>
            <person name="Miyauchi S."/>
            <person name="Viragh M."/>
            <person name="Kuo A."/>
            <person name="Thoen E."/>
            <person name="Andreopoulos B."/>
            <person name="Lu D."/>
            <person name="Skrede I."/>
            <person name="Drula E."/>
            <person name="Henrissat B."/>
            <person name="Morin E."/>
            <person name="Kohler A."/>
            <person name="Barry K."/>
            <person name="LaButti K."/>
            <person name="Morin E."/>
            <person name="Salamov A."/>
            <person name="Lipzen A."/>
            <person name="Mereny Z."/>
            <person name="Hegedus B."/>
            <person name="Baldrian P."/>
            <person name="Stursova M."/>
            <person name="Weitz H."/>
            <person name="Taylor A."/>
            <person name="Grigoriev I.V."/>
            <person name="Nagy L.G."/>
            <person name="Martin F."/>
            <person name="Kauserud H."/>
        </authorList>
    </citation>
    <scope>NUCLEOTIDE SEQUENCE</scope>
    <source>
        <strain evidence="4">9144</strain>
    </source>
</reference>
<dbReference type="AlphaFoldDB" id="A0AAD6UUN9"/>
<keyword evidence="3" id="KW-0812">Transmembrane</keyword>